<evidence type="ECO:0000256" key="1">
    <source>
        <dbReference type="SAM" id="MobiDB-lite"/>
    </source>
</evidence>
<dbReference type="AlphaFoldDB" id="A0A4U6XIN7"/>
<feature type="region of interest" description="Disordered" evidence="1">
    <location>
        <begin position="50"/>
        <end position="80"/>
    </location>
</feature>
<evidence type="ECO:0000313" key="2">
    <source>
        <dbReference type="EMBL" id="TKW55830.1"/>
    </source>
</evidence>
<evidence type="ECO:0000313" key="3">
    <source>
        <dbReference type="Proteomes" id="UP000310108"/>
    </source>
</evidence>
<accession>A0A4U6XIN7</accession>
<feature type="compositionally biased region" description="Polar residues" evidence="1">
    <location>
        <begin position="55"/>
        <end position="69"/>
    </location>
</feature>
<proteinExistence type="predicted"/>
<protein>
    <submittedName>
        <fullName evidence="2">Uncharacterized protein</fullName>
    </submittedName>
</protein>
<name>A0A4U6XIN7_9PEZI</name>
<sequence>MRETDAQYGLCVRIPRGRLHHLQILHGTLSASPYYSSDPGAGSIIQRRVDRGPRTASSKPRLSTMSTPRKSAIFIRTSRS</sequence>
<keyword evidence="3" id="KW-1185">Reference proteome</keyword>
<gene>
    <name evidence="2" type="ORF">CTA1_8776</name>
</gene>
<organism evidence="2 3">
    <name type="scientific">Colletotrichum tanaceti</name>
    <dbReference type="NCBI Taxonomy" id="1306861"/>
    <lineage>
        <taxon>Eukaryota</taxon>
        <taxon>Fungi</taxon>
        <taxon>Dikarya</taxon>
        <taxon>Ascomycota</taxon>
        <taxon>Pezizomycotina</taxon>
        <taxon>Sordariomycetes</taxon>
        <taxon>Hypocreomycetidae</taxon>
        <taxon>Glomerellales</taxon>
        <taxon>Glomerellaceae</taxon>
        <taxon>Colletotrichum</taxon>
        <taxon>Colletotrichum destructivum species complex</taxon>
    </lineage>
</organism>
<reference evidence="2 3" key="1">
    <citation type="journal article" date="2019" name="PLoS ONE">
        <title>Comparative genome analysis indicates high evolutionary potential of pathogenicity genes in Colletotrichum tanaceti.</title>
        <authorList>
            <person name="Lelwala R.V."/>
            <person name="Korhonen P.K."/>
            <person name="Young N.D."/>
            <person name="Scott J.B."/>
            <person name="Ades P.A."/>
            <person name="Gasser R.B."/>
            <person name="Taylor P.W.J."/>
        </authorList>
    </citation>
    <scope>NUCLEOTIDE SEQUENCE [LARGE SCALE GENOMIC DNA]</scope>
    <source>
        <strain evidence="2">BRIP57314</strain>
    </source>
</reference>
<comment type="caution">
    <text evidence="2">The sequence shown here is derived from an EMBL/GenBank/DDBJ whole genome shotgun (WGS) entry which is preliminary data.</text>
</comment>
<dbReference type="Proteomes" id="UP000310108">
    <property type="component" value="Unassembled WGS sequence"/>
</dbReference>
<dbReference type="EMBL" id="PJEX01000085">
    <property type="protein sequence ID" value="TKW55830.1"/>
    <property type="molecule type" value="Genomic_DNA"/>
</dbReference>